<evidence type="ECO:0000256" key="1">
    <source>
        <dbReference type="SAM" id="SignalP"/>
    </source>
</evidence>
<evidence type="ECO:0008006" key="4">
    <source>
        <dbReference type="Google" id="ProtNLM"/>
    </source>
</evidence>
<name>A0AAD4I3Y1_9PEZI</name>
<feature type="chain" id="PRO_5042267919" description="Clock-controlled pheromone ccg-4" evidence="1">
    <location>
        <begin position="19"/>
        <end position="213"/>
    </location>
</feature>
<sequence>MKFTLPLTILAVAVSVDAAAVMEQDKRYCHAEGQACDTSGGETATIAARQIHELALAIAASHDDPAKFFSSLGFHSAQKREADPGCSSFIGMPCWKRSAEPEAEPDRFCTRFTGSSCWKRDGSAAAADEAKRCVEEGGACWQAKRAAAAVINTIDQGNALKMARDADPGWCDQFIGMPCWKRSETCNGPAGVCTKATRDLHAMYNAARSIIEA</sequence>
<reference evidence="2" key="1">
    <citation type="submission" date="2023-02" db="EMBL/GenBank/DDBJ databases">
        <authorList>
            <person name="Palmer J.M."/>
        </authorList>
    </citation>
    <scope>NUCLEOTIDE SEQUENCE</scope>
    <source>
        <strain evidence="2">FW57</strain>
    </source>
</reference>
<keyword evidence="1" id="KW-0732">Signal</keyword>
<dbReference type="AlphaFoldDB" id="A0AAD4I3Y1"/>
<accession>A0AAD4I3Y1</accession>
<comment type="caution">
    <text evidence="2">The sequence shown here is derived from an EMBL/GenBank/DDBJ whole genome shotgun (WGS) entry which is preliminary data.</text>
</comment>
<dbReference type="EMBL" id="JAHCVI010000001">
    <property type="protein sequence ID" value="KAG7292710.1"/>
    <property type="molecule type" value="Genomic_DNA"/>
</dbReference>
<dbReference type="Proteomes" id="UP001197093">
    <property type="component" value="Unassembled WGS sequence"/>
</dbReference>
<protein>
    <recommendedName>
        <fullName evidence="4">Clock-controlled pheromone ccg-4</fullName>
    </recommendedName>
</protein>
<gene>
    <name evidence="2" type="ORF">NEMBOFW57_002748</name>
</gene>
<evidence type="ECO:0000313" key="3">
    <source>
        <dbReference type="Proteomes" id="UP001197093"/>
    </source>
</evidence>
<proteinExistence type="predicted"/>
<organism evidence="2 3">
    <name type="scientific">Staphylotrichum longicolle</name>
    <dbReference type="NCBI Taxonomy" id="669026"/>
    <lineage>
        <taxon>Eukaryota</taxon>
        <taxon>Fungi</taxon>
        <taxon>Dikarya</taxon>
        <taxon>Ascomycota</taxon>
        <taxon>Pezizomycotina</taxon>
        <taxon>Sordariomycetes</taxon>
        <taxon>Sordariomycetidae</taxon>
        <taxon>Sordariales</taxon>
        <taxon>Chaetomiaceae</taxon>
        <taxon>Staphylotrichum</taxon>
    </lineage>
</organism>
<keyword evidence="3" id="KW-1185">Reference proteome</keyword>
<evidence type="ECO:0000313" key="2">
    <source>
        <dbReference type="EMBL" id="KAG7292710.1"/>
    </source>
</evidence>
<feature type="signal peptide" evidence="1">
    <location>
        <begin position="1"/>
        <end position="18"/>
    </location>
</feature>